<dbReference type="CDD" id="cd01164">
    <property type="entry name" value="FruK_PfkB_like"/>
    <property type="match status" value="1"/>
</dbReference>
<dbReference type="Proteomes" id="UP000255334">
    <property type="component" value="Unassembled WGS sequence"/>
</dbReference>
<evidence type="ECO:0000259" key="7">
    <source>
        <dbReference type="Pfam" id="PF00294"/>
    </source>
</evidence>
<evidence type="ECO:0000313" key="8">
    <source>
        <dbReference type="EMBL" id="RDS86638.1"/>
    </source>
</evidence>
<organism evidence="8 9">
    <name type="scientific">Dyella psychrodurans</name>
    <dbReference type="NCBI Taxonomy" id="1927960"/>
    <lineage>
        <taxon>Bacteria</taxon>
        <taxon>Pseudomonadati</taxon>
        <taxon>Pseudomonadota</taxon>
        <taxon>Gammaproteobacteria</taxon>
        <taxon>Lysobacterales</taxon>
        <taxon>Rhodanobacteraceae</taxon>
        <taxon>Dyella</taxon>
    </lineage>
</organism>
<dbReference type="PANTHER" id="PTHR46566">
    <property type="entry name" value="1-PHOSPHOFRUCTOKINASE-RELATED"/>
    <property type="match status" value="1"/>
</dbReference>
<evidence type="ECO:0000256" key="3">
    <source>
        <dbReference type="ARBA" id="ARBA00022741"/>
    </source>
</evidence>
<dbReference type="SUPFAM" id="SSF53613">
    <property type="entry name" value="Ribokinase-like"/>
    <property type="match status" value="1"/>
</dbReference>
<evidence type="ECO:0000256" key="5">
    <source>
        <dbReference type="ARBA" id="ARBA00022840"/>
    </source>
</evidence>
<dbReference type="FunFam" id="3.40.1190.20:FF:000001">
    <property type="entry name" value="Phosphofructokinase"/>
    <property type="match status" value="1"/>
</dbReference>
<name>A0A370XE01_9GAMM</name>
<evidence type="ECO:0000256" key="6">
    <source>
        <dbReference type="PIRNR" id="PIRNR000535"/>
    </source>
</evidence>
<keyword evidence="5" id="KW-0067">ATP-binding</keyword>
<proteinExistence type="inferred from homology"/>
<reference evidence="8 9" key="1">
    <citation type="submission" date="2018-07" db="EMBL/GenBank/DDBJ databases">
        <title>Dyella monticola sp. nov. and Dyella psychrodurans sp. nov. isolated from monsoon evergreen broad-leaved forest soil of Dinghu Mountain, China.</title>
        <authorList>
            <person name="Gao Z."/>
            <person name="Qiu L."/>
        </authorList>
    </citation>
    <scope>NUCLEOTIDE SEQUENCE [LARGE SCALE GENOMIC DNA]</scope>
    <source>
        <strain evidence="8 9">4MSK11</strain>
    </source>
</reference>
<evidence type="ECO:0000256" key="4">
    <source>
        <dbReference type="ARBA" id="ARBA00022777"/>
    </source>
</evidence>
<feature type="domain" description="Carbohydrate kinase PfkB" evidence="7">
    <location>
        <begin position="15"/>
        <end position="290"/>
    </location>
</feature>
<protein>
    <recommendedName>
        <fullName evidence="6">Phosphofructokinase</fullName>
    </recommendedName>
</protein>
<dbReference type="GO" id="GO:0044281">
    <property type="term" value="P:small molecule metabolic process"/>
    <property type="evidence" value="ECO:0007669"/>
    <property type="project" value="UniProtKB-ARBA"/>
</dbReference>
<keyword evidence="3" id="KW-0547">Nucleotide-binding</keyword>
<dbReference type="PROSITE" id="PS00584">
    <property type="entry name" value="PFKB_KINASES_2"/>
    <property type="match status" value="1"/>
</dbReference>
<dbReference type="RefSeq" id="WP_115476907.1">
    <property type="nucleotide sequence ID" value="NZ_QRBF01000001.1"/>
</dbReference>
<keyword evidence="4 8" id="KW-0418">Kinase</keyword>
<accession>A0A370XE01</accession>
<dbReference type="GO" id="GO:0005829">
    <property type="term" value="C:cytosol"/>
    <property type="evidence" value="ECO:0007669"/>
    <property type="project" value="TreeGrafter"/>
</dbReference>
<dbReference type="GO" id="GO:0008443">
    <property type="term" value="F:phosphofructokinase activity"/>
    <property type="evidence" value="ECO:0007669"/>
    <property type="project" value="TreeGrafter"/>
</dbReference>
<dbReference type="NCBIfam" id="TIGR03168">
    <property type="entry name" value="1-PFK"/>
    <property type="match status" value="1"/>
</dbReference>
<comment type="similarity">
    <text evidence="1 6">Belongs to the carbohydrate kinase PfkB family.</text>
</comment>
<evidence type="ECO:0000256" key="1">
    <source>
        <dbReference type="ARBA" id="ARBA00010688"/>
    </source>
</evidence>
<keyword evidence="2 6" id="KW-0808">Transferase</keyword>
<dbReference type="OrthoDB" id="9801219at2"/>
<dbReference type="PANTHER" id="PTHR46566:SF5">
    <property type="entry name" value="1-PHOSPHOFRUCTOKINASE"/>
    <property type="match status" value="1"/>
</dbReference>
<dbReference type="Pfam" id="PF00294">
    <property type="entry name" value="PfkB"/>
    <property type="match status" value="1"/>
</dbReference>
<dbReference type="Gene3D" id="3.40.1190.20">
    <property type="match status" value="1"/>
</dbReference>
<dbReference type="InterPro" id="IPR002173">
    <property type="entry name" value="Carboh/pur_kinase_PfkB_CS"/>
</dbReference>
<gene>
    <name evidence="8" type="ORF">DWU99_05255</name>
</gene>
<evidence type="ECO:0000313" key="9">
    <source>
        <dbReference type="Proteomes" id="UP000255334"/>
    </source>
</evidence>
<dbReference type="AlphaFoldDB" id="A0A370XE01"/>
<comment type="caution">
    <text evidence="8">The sequence shown here is derived from an EMBL/GenBank/DDBJ whole genome shotgun (WGS) entry which is preliminary data.</text>
</comment>
<dbReference type="EMBL" id="QRBF01000001">
    <property type="protein sequence ID" value="RDS86638.1"/>
    <property type="molecule type" value="Genomic_DNA"/>
</dbReference>
<evidence type="ECO:0000256" key="2">
    <source>
        <dbReference type="ARBA" id="ARBA00022679"/>
    </source>
</evidence>
<dbReference type="GO" id="GO:0016052">
    <property type="term" value="P:carbohydrate catabolic process"/>
    <property type="evidence" value="ECO:0007669"/>
    <property type="project" value="UniProtKB-ARBA"/>
</dbReference>
<sequence length="309" mass="32860">MITVAGFNTAIDRFIHLDALIPGQVHRARGEQVYPGGKGVHVAQTIAALGERVQLVGLIDAPHRNLIQRRMSERGVLFHGVEVAGELRHCLALQDAEGTITEVLGQGPLLGQAEHDALLLSFRRSVEDSELVILSGSVPRGFATTVYAELIDHVKSAGKRCLVDASGDVMRHAVAAKPFLVKPNRDEISEWIGRAVEDLGAAKEAALALRDQGIAMPVVTLGGMGAVAADDSGVWHARLEAAQVRNSVGSGDCFLAGMAVAMQRHMPLEHALRLGVACGVANAQSEETGFVERSSVDALLAAVEVRRLM</sequence>
<dbReference type="GO" id="GO:0005524">
    <property type="term" value="F:ATP binding"/>
    <property type="evidence" value="ECO:0007669"/>
    <property type="project" value="UniProtKB-KW"/>
</dbReference>
<keyword evidence="9" id="KW-1185">Reference proteome</keyword>
<dbReference type="InterPro" id="IPR029056">
    <property type="entry name" value="Ribokinase-like"/>
</dbReference>
<dbReference type="InterPro" id="IPR011611">
    <property type="entry name" value="PfkB_dom"/>
</dbReference>
<dbReference type="PIRSF" id="PIRSF000535">
    <property type="entry name" value="1PFK/6PFK/LacC"/>
    <property type="match status" value="1"/>
</dbReference>
<dbReference type="InterPro" id="IPR017583">
    <property type="entry name" value="Tagatose/fructose_Pkinase"/>
</dbReference>